<feature type="compositionally biased region" description="Basic and acidic residues" evidence="1">
    <location>
        <begin position="146"/>
        <end position="164"/>
    </location>
</feature>
<evidence type="ECO:0000256" key="1">
    <source>
        <dbReference type="SAM" id="MobiDB-lite"/>
    </source>
</evidence>
<dbReference type="Proteomes" id="UP000887578">
    <property type="component" value="Unplaced"/>
</dbReference>
<name>A0A914PKI3_9BILA</name>
<feature type="region of interest" description="Disordered" evidence="1">
    <location>
        <begin position="126"/>
        <end position="164"/>
    </location>
</feature>
<keyword evidence="2" id="KW-1185">Reference proteome</keyword>
<reference evidence="3" key="1">
    <citation type="submission" date="2022-11" db="UniProtKB">
        <authorList>
            <consortium name="WormBaseParasite"/>
        </authorList>
    </citation>
    <scope>IDENTIFICATION</scope>
</reference>
<organism evidence="2 3">
    <name type="scientific">Panagrolaimus davidi</name>
    <dbReference type="NCBI Taxonomy" id="227884"/>
    <lineage>
        <taxon>Eukaryota</taxon>
        <taxon>Metazoa</taxon>
        <taxon>Ecdysozoa</taxon>
        <taxon>Nematoda</taxon>
        <taxon>Chromadorea</taxon>
        <taxon>Rhabditida</taxon>
        <taxon>Tylenchina</taxon>
        <taxon>Panagrolaimomorpha</taxon>
        <taxon>Panagrolaimoidea</taxon>
        <taxon>Panagrolaimidae</taxon>
        <taxon>Panagrolaimus</taxon>
    </lineage>
</organism>
<feature type="region of interest" description="Disordered" evidence="1">
    <location>
        <begin position="196"/>
        <end position="266"/>
    </location>
</feature>
<evidence type="ECO:0000313" key="2">
    <source>
        <dbReference type="Proteomes" id="UP000887578"/>
    </source>
</evidence>
<dbReference type="AlphaFoldDB" id="A0A914PKI3"/>
<proteinExistence type="predicted"/>
<feature type="compositionally biased region" description="Basic and acidic residues" evidence="1">
    <location>
        <begin position="220"/>
        <end position="234"/>
    </location>
</feature>
<sequence length="313" mass="35110">MVKIRAYVENAEEESEEEMFEEEPEAVDCSYQDGVGFAKAAAAQKFNEVLDYVVNFSVGPVIAENHHLNRVIAKEIDDHNVTIDDYNDLLNEHDSLKRKNVVMNSEILNMNSEMLELRTKIQQLEAEKQTSLSLQGPEPASSSSHSSEKEKPVVEAEKADGRSKEESYAQKIAALEQLVLTVKSIPRIVSNVAAAKKSQLSINDQEPGSKEKGSISSAQGREKRATSFHLELRSRSSVKQSNGRHRSQLRVAKNTQHQSKAKQDAPLITQFLKRGAFIKSSQKTAEYYQFGKRRATETFNDASRPKRTRTTAN</sequence>
<dbReference type="WBParaSite" id="PDA_v2.g15267.t1">
    <property type="protein sequence ID" value="PDA_v2.g15267.t1"/>
    <property type="gene ID" value="PDA_v2.g15267"/>
</dbReference>
<protein>
    <submittedName>
        <fullName evidence="3">Uncharacterized protein</fullName>
    </submittedName>
</protein>
<accession>A0A914PKI3</accession>
<evidence type="ECO:0000313" key="3">
    <source>
        <dbReference type="WBParaSite" id="PDA_v2.g15267.t1"/>
    </source>
</evidence>